<evidence type="ECO:0000256" key="1">
    <source>
        <dbReference type="ARBA" id="ARBA00023015"/>
    </source>
</evidence>
<dbReference type="InterPro" id="IPR039422">
    <property type="entry name" value="MarR/SlyA-like"/>
</dbReference>
<dbReference type="PANTHER" id="PTHR33164:SF43">
    <property type="entry name" value="HTH-TYPE TRANSCRIPTIONAL REPRESSOR YETL"/>
    <property type="match status" value="1"/>
</dbReference>
<dbReference type="InterPro" id="IPR000835">
    <property type="entry name" value="HTH_MarR-typ"/>
</dbReference>
<keyword evidence="2" id="KW-0238">DNA-binding</keyword>
<protein>
    <submittedName>
        <fullName evidence="5">Winged helix-turn-helix transcriptional regulator</fullName>
    </submittedName>
</protein>
<evidence type="ECO:0000256" key="2">
    <source>
        <dbReference type="ARBA" id="ARBA00023125"/>
    </source>
</evidence>
<name>A0ABS6SGE2_9SPHN</name>
<dbReference type="PROSITE" id="PS01117">
    <property type="entry name" value="HTH_MARR_1"/>
    <property type="match status" value="1"/>
</dbReference>
<dbReference type="Proteomes" id="UP000722336">
    <property type="component" value="Unassembled WGS sequence"/>
</dbReference>
<sequence length="154" mass="17445">MTDDLRPLGDPGSTQFEVKYYPFYLLNRAVGRYNTVIEMELRKIGLDIPGWRVLMILGEQSPRPIAQVAKTAVINISTMTRIVERMVASELIETVPCGKDRRVRQLALTGSGHEKLAAARKLAEPVYRKLVDGFSASEFADLIDYLNRLYTRLD</sequence>
<organism evidence="5 6">
    <name type="scientific">Pacificimonas pallii</name>
    <dbReference type="NCBI Taxonomy" id="2827236"/>
    <lineage>
        <taxon>Bacteria</taxon>
        <taxon>Pseudomonadati</taxon>
        <taxon>Pseudomonadota</taxon>
        <taxon>Alphaproteobacteria</taxon>
        <taxon>Sphingomonadales</taxon>
        <taxon>Sphingosinicellaceae</taxon>
        <taxon>Pacificimonas</taxon>
    </lineage>
</organism>
<keyword evidence="1" id="KW-0805">Transcription regulation</keyword>
<dbReference type="EMBL" id="JAGSPA010000004">
    <property type="protein sequence ID" value="MBV7257498.1"/>
    <property type="molecule type" value="Genomic_DNA"/>
</dbReference>
<dbReference type="Pfam" id="PF01047">
    <property type="entry name" value="MarR"/>
    <property type="match status" value="1"/>
</dbReference>
<gene>
    <name evidence="5" type="ORF">KCG44_11940</name>
</gene>
<accession>A0ABS6SGE2</accession>
<dbReference type="SMART" id="SM00347">
    <property type="entry name" value="HTH_MARR"/>
    <property type="match status" value="1"/>
</dbReference>
<dbReference type="PANTHER" id="PTHR33164">
    <property type="entry name" value="TRANSCRIPTIONAL REGULATOR, MARR FAMILY"/>
    <property type="match status" value="1"/>
</dbReference>
<evidence type="ECO:0000313" key="5">
    <source>
        <dbReference type="EMBL" id="MBV7257498.1"/>
    </source>
</evidence>
<evidence type="ECO:0000259" key="4">
    <source>
        <dbReference type="PROSITE" id="PS50995"/>
    </source>
</evidence>
<evidence type="ECO:0000256" key="3">
    <source>
        <dbReference type="ARBA" id="ARBA00023163"/>
    </source>
</evidence>
<dbReference type="RefSeq" id="WP_218446348.1">
    <property type="nucleotide sequence ID" value="NZ_JAGSPA010000004.1"/>
</dbReference>
<reference evidence="5 6" key="1">
    <citation type="submission" date="2021-04" db="EMBL/GenBank/DDBJ databases">
        <authorList>
            <person name="Pira H."/>
            <person name="Risdian C."/>
            <person name="Wink J."/>
        </authorList>
    </citation>
    <scope>NUCLEOTIDE SEQUENCE [LARGE SCALE GENOMIC DNA]</scope>
    <source>
        <strain evidence="5 6">WHA3</strain>
    </source>
</reference>
<keyword evidence="3" id="KW-0804">Transcription</keyword>
<evidence type="ECO:0000313" key="6">
    <source>
        <dbReference type="Proteomes" id="UP000722336"/>
    </source>
</evidence>
<feature type="domain" description="HTH marR-type" evidence="4">
    <location>
        <begin position="19"/>
        <end position="151"/>
    </location>
</feature>
<proteinExistence type="predicted"/>
<dbReference type="InterPro" id="IPR023187">
    <property type="entry name" value="Tscrpt_reg_MarR-type_CS"/>
</dbReference>
<comment type="caution">
    <text evidence="5">The sequence shown here is derived from an EMBL/GenBank/DDBJ whole genome shotgun (WGS) entry which is preliminary data.</text>
</comment>
<dbReference type="PROSITE" id="PS50995">
    <property type="entry name" value="HTH_MARR_2"/>
    <property type="match status" value="1"/>
</dbReference>
<keyword evidence="6" id="KW-1185">Reference proteome</keyword>